<dbReference type="PROSITE" id="PS01186">
    <property type="entry name" value="EGF_2"/>
    <property type="match status" value="2"/>
</dbReference>
<keyword evidence="5" id="KW-0732">Signal</keyword>
<accession>G5A2N6</accession>
<dbReference type="Proteomes" id="UP000002640">
    <property type="component" value="Unassembled WGS sequence"/>
</dbReference>
<dbReference type="InParanoid" id="G5A2N6"/>
<dbReference type="STRING" id="1094619.G5A2N6"/>
<dbReference type="OMA" id="AHGRCDA"/>
<feature type="disulfide bond" evidence="4">
    <location>
        <begin position="241"/>
        <end position="251"/>
    </location>
</feature>
<feature type="domain" description="EGF-like" evidence="6">
    <location>
        <begin position="237"/>
        <end position="270"/>
    </location>
</feature>
<dbReference type="AlphaFoldDB" id="G5A2N6"/>
<evidence type="ECO:0000313" key="7">
    <source>
        <dbReference type="EMBL" id="EGZ09926.1"/>
    </source>
</evidence>
<name>G5A2N6_PHYSP</name>
<evidence type="ECO:0000256" key="3">
    <source>
        <dbReference type="ARBA" id="ARBA00023157"/>
    </source>
</evidence>
<dbReference type="Pfam" id="PF23106">
    <property type="entry name" value="EGF_Teneurin"/>
    <property type="match status" value="1"/>
</dbReference>
<dbReference type="PROSITE" id="PS00022">
    <property type="entry name" value="EGF_1"/>
    <property type="match status" value="2"/>
</dbReference>
<feature type="signal peptide" evidence="5">
    <location>
        <begin position="1"/>
        <end position="25"/>
    </location>
</feature>
<dbReference type="KEGG" id="psoj:PHYSODRAFT_523851"/>
<evidence type="ECO:0000259" key="6">
    <source>
        <dbReference type="PROSITE" id="PS50026"/>
    </source>
</evidence>
<dbReference type="PANTHER" id="PTHR11219:SF69">
    <property type="entry name" value="TENEURIN-A"/>
    <property type="match status" value="1"/>
</dbReference>
<keyword evidence="1 4" id="KW-0245">EGF-like domain</keyword>
<dbReference type="RefSeq" id="XP_009534787.1">
    <property type="nucleotide sequence ID" value="XM_009536492.1"/>
</dbReference>
<comment type="caution">
    <text evidence="4">Lacks conserved residue(s) required for the propagation of feature annotation.</text>
</comment>
<organism evidence="7 8">
    <name type="scientific">Phytophthora sojae (strain P6497)</name>
    <name type="common">Soybean stem and root rot agent</name>
    <name type="synonym">Phytophthora megasperma f. sp. glycines</name>
    <dbReference type="NCBI Taxonomy" id="1094619"/>
    <lineage>
        <taxon>Eukaryota</taxon>
        <taxon>Sar</taxon>
        <taxon>Stramenopiles</taxon>
        <taxon>Oomycota</taxon>
        <taxon>Peronosporomycetes</taxon>
        <taxon>Peronosporales</taxon>
        <taxon>Peronosporaceae</taxon>
        <taxon>Phytophthora</taxon>
    </lineage>
</organism>
<gene>
    <name evidence="7" type="ORF">PHYSODRAFT_523851</name>
</gene>
<feature type="disulfide bond" evidence="4">
    <location>
        <begin position="260"/>
        <end position="269"/>
    </location>
</feature>
<dbReference type="Gene3D" id="2.10.25.10">
    <property type="entry name" value="Laminin"/>
    <property type="match status" value="1"/>
</dbReference>
<dbReference type="InterPro" id="IPR051216">
    <property type="entry name" value="Teneurin"/>
</dbReference>
<evidence type="ECO:0000256" key="5">
    <source>
        <dbReference type="SAM" id="SignalP"/>
    </source>
</evidence>
<protein>
    <recommendedName>
        <fullName evidence="6">EGF-like domain-containing protein</fullName>
    </recommendedName>
</protein>
<evidence type="ECO:0000256" key="4">
    <source>
        <dbReference type="PROSITE-ProRule" id="PRU00076"/>
    </source>
</evidence>
<proteinExistence type="predicted"/>
<dbReference type="PRINTS" id="PR00011">
    <property type="entry name" value="EGFLAMININ"/>
</dbReference>
<keyword evidence="2" id="KW-0677">Repeat</keyword>
<evidence type="ECO:0000313" key="8">
    <source>
        <dbReference type="Proteomes" id="UP000002640"/>
    </source>
</evidence>
<reference evidence="7 8" key="1">
    <citation type="journal article" date="2006" name="Science">
        <title>Phytophthora genome sequences uncover evolutionary origins and mechanisms of pathogenesis.</title>
        <authorList>
            <person name="Tyler B.M."/>
            <person name="Tripathy S."/>
            <person name="Zhang X."/>
            <person name="Dehal P."/>
            <person name="Jiang R.H."/>
            <person name="Aerts A."/>
            <person name="Arredondo F.D."/>
            <person name="Baxter L."/>
            <person name="Bensasson D."/>
            <person name="Beynon J.L."/>
            <person name="Chapman J."/>
            <person name="Damasceno C.M."/>
            <person name="Dorrance A.E."/>
            <person name="Dou D."/>
            <person name="Dickerman A.W."/>
            <person name="Dubchak I.L."/>
            <person name="Garbelotto M."/>
            <person name="Gijzen M."/>
            <person name="Gordon S.G."/>
            <person name="Govers F."/>
            <person name="Grunwald N.J."/>
            <person name="Huang W."/>
            <person name="Ivors K.L."/>
            <person name="Jones R.W."/>
            <person name="Kamoun S."/>
            <person name="Krampis K."/>
            <person name="Lamour K.H."/>
            <person name="Lee M.K."/>
            <person name="McDonald W.H."/>
            <person name="Medina M."/>
            <person name="Meijer H.J."/>
            <person name="Nordberg E.K."/>
            <person name="Maclean D.J."/>
            <person name="Ospina-Giraldo M.D."/>
            <person name="Morris P.F."/>
            <person name="Phuntumart V."/>
            <person name="Putnam N.H."/>
            <person name="Rash S."/>
            <person name="Rose J.K."/>
            <person name="Sakihama Y."/>
            <person name="Salamov A.A."/>
            <person name="Savidor A."/>
            <person name="Scheuring C.F."/>
            <person name="Smith B.M."/>
            <person name="Sobral B.W."/>
            <person name="Terry A."/>
            <person name="Torto-Alalibo T.A."/>
            <person name="Win J."/>
            <person name="Xu Z."/>
            <person name="Zhang H."/>
            <person name="Grigoriev I.V."/>
            <person name="Rokhsar D.S."/>
            <person name="Boore J.L."/>
        </authorList>
    </citation>
    <scope>NUCLEOTIDE SEQUENCE [LARGE SCALE GENOMIC DNA]</scope>
    <source>
        <strain evidence="7 8">P6497</strain>
    </source>
</reference>
<evidence type="ECO:0000256" key="1">
    <source>
        <dbReference type="ARBA" id="ARBA00022536"/>
    </source>
</evidence>
<sequence length="276" mass="28404">MTIRLVTLACIAAATAITWTPLARAQLGVPTGNLCAALSNCNAHGRCDALTKTCECNEGYGASTDITNYRSPDCSLRTCPAGPSWGGIPTSATTSHAKAECSDAGVCDRSTGTCMCYYGYEGSACQRSTCPNGCSGHGQCLSMRELATETSAFPLSPATTYGGDVTATTWDQDRIQGCLCDSYWPVGLGAGESQLSQWFGPDCSRMHCPSGDDPMTAEDETDCEGVVAAGGVGPGAAGNLCHVDCANRGICDYSSGVCSCFPGFYGSNCASLSPLA</sequence>
<dbReference type="SMART" id="SM00181">
    <property type="entry name" value="EGF"/>
    <property type="match status" value="3"/>
</dbReference>
<keyword evidence="3 4" id="KW-1015">Disulfide bond</keyword>
<dbReference type="InterPro" id="IPR000742">
    <property type="entry name" value="EGF"/>
</dbReference>
<dbReference type="GeneID" id="20660701"/>
<keyword evidence="8" id="KW-1185">Reference proteome</keyword>
<evidence type="ECO:0000256" key="2">
    <source>
        <dbReference type="ARBA" id="ARBA00022737"/>
    </source>
</evidence>
<dbReference type="EMBL" id="JH159159">
    <property type="protein sequence ID" value="EGZ09926.1"/>
    <property type="molecule type" value="Genomic_DNA"/>
</dbReference>
<dbReference type="PROSITE" id="PS50026">
    <property type="entry name" value="EGF_3"/>
    <property type="match status" value="1"/>
</dbReference>
<feature type="chain" id="PRO_5003472843" description="EGF-like domain-containing protein" evidence="5">
    <location>
        <begin position="26"/>
        <end position="276"/>
    </location>
</feature>
<dbReference type="PANTHER" id="PTHR11219">
    <property type="entry name" value="TENEURIN AND N-ACETYLGLUCOSAMINE-1-PHOSPHODIESTER ALPHA-N-ACETYLGLUCOSAMINIDASE"/>
    <property type="match status" value="1"/>
</dbReference>